<dbReference type="PROSITE" id="PS51128">
    <property type="entry name" value="ZF_DKSA_2"/>
    <property type="match status" value="1"/>
</dbReference>
<keyword evidence="1" id="KW-0479">Metal-binding</keyword>
<dbReference type="AlphaFoldDB" id="A0A387BW38"/>
<dbReference type="GO" id="GO:0008270">
    <property type="term" value="F:zinc ion binding"/>
    <property type="evidence" value="ECO:0007669"/>
    <property type="project" value="UniProtKB-KW"/>
</dbReference>
<dbReference type="EMBL" id="CP032624">
    <property type="protein sequence ID" value="AYG05047.1"/>
    <property type="molecule type" value="Genomic_DNA"/>
</dbReference>
<keyword evidence="3" id="KW-0862">Zinc</keyword>
<evidence type="ECO:0000259" key="6">
    <source>
        <dbReference type="Pfam" id="PF01258"/>
    </source>
</evidence>
<name>A0A387BW38_9MICO</name>
<evidence type="ECO:0000256" key="3">
    <source>
        <dbReference type="ARBA" id="ARBA00022833"/>
    </source>
</evidence>
<evidence type="ECO:0000256" key="2">
    <source>
        <dbReference type="ARBA" id="ARBA00022771"/>
    </source>
</evidence>
<dbReference type="Pfam" id="PF01258">
    <property type="entry name" value="zf-dskA_traR"/>
    <property type="match status" value="1"/>
</dbReference>
<dbReference type="Proteomes" id="UP000275069">
    <property type="component" value="Chromosome"/>
</dbReference>
<evidence type="ECO:0000313" key="7">
    <source>
        <dbReference type="EMBL" id="AYG05047.1"/>
    </source>
</evidence>
<dbReference type="OrthoDB" id="1121111at2"/>
<evidence type="ECO:0000256" key="5">
    <source>
        <dbReference type="SAM" id="MobiDB-lite"/>
    </source>
</evidence>
<dbReference type="KEGG" id="gry:D7I44_16995"/>
<dbReference type="SUPFAM" id="SSF57716">
    <property type="entry name" value="Glucocorticoid receptor-like (DNA-binding domain)"/>
    <property type="match status" value="1"/>
</dbReference>
<protein>
    <submittedName>
        <fullName evidence="7">Molecular chaperone DnaK</fullName>
    </submittedName>
</protein>
<feature type="domain" description="Zinc finger DksA/TraR C4-type" evidence="6">
    <location>
        <begin position="82"/>
        <end position="114"/>
    </location>
</feature>
<sequence length="119" mass="12800">MTEFDDLERMLHARRTELMLRRGELDQAVAGLGALRDANNDDEHDPDGAPVSGEWSRLTGIRHDTESELAATDAALDRISAGTFGVCASCGRPIAPARLTARPTATLCIACAERAGRRP</sequence>
<reference evidence="7 8" key="1">
    <citation type="submission" date="2018-09" db="EMBL/GenBank/DDBJ databases">
        <title>Genome sequencing of strain 2DFW10M-5.</title>
        <authorList>
            <person name="Heo J."/>
            <person name="Kim S.-J."/>
            <person name="Kwon S.-W."/>
        </authorList>
    </citation>
    <scope>NUCLEOTIDE SEQUENCE [LARGE SCALE GENOMIC DNA]</scope>
    <source>
        <strain evidence="7 8">2DFW10M-5</strain>
    </source>
</reference>
<feature type="region of interest" description="Disordered" evidence="5">
    <location>
        <begin position="36"/>
        <end position="55"/>
    </location>
</feature>
<gene>
    <name evidence="7" type="ORF">D7I44_16995</name>
</gene>
<evidence type="ECO:0000256" key="1">
    <source>
        <dbReference type="ARBA" id="ARBA00022723"/>
    </source>
</evidence>
<dbReference type="PANTHER" id="PTHR33823">
    <property type="entry name" value="RNA POLYMERASE-BINDING TRANSCRIPTION FACTOR DKSA-RELATED"/>
    <property type="match status" value="1"/>
</dbReference>
<keyword evidence="2" id="KW-0863">Zinc-finger</keyword>
<accession>A0A387BW38</accession>
<keyword evidence="8" id="KW-1185">Reference proteome</keyword>
<organism evidence="7 8">
    <name type="scientific">Gryllotalpicola protaetiae</name>
    <dbReference type="NCBI Taxonomy" id="2419771"/>
    <lineage>
        <taxon>Bacteria</taxon>
        <taxon>Bacillati</taxon>
        <taxon>Actinomycetota</taxon>
        <taxon>Actinomycetes</taxon>
        <taxon>Micrococcales</taxon>
        <taxon>Microbacteriaceae</taxon>
        <taxon>Gryllotalpicola</taxon>
    </lineage>
</organism>
<proteinExistence type="predicted"/>
<evidence type="ECO:0000256" key="4">
    <source>
        <dbReference type="PROSITE-ProRule" id="PRU00510"/>
    </source>
</evidence>
<dbReference type="Gene3D" id="1.20.120.910">
    <property type="entry name" value="DksA, coiled-coil domain"/>
    <property type="match status" value="1"/>
</dbReference>
<dbReference type="RefSeq" id="WP_120790575.1">
    <property type="nucleotide sequence ID" value="NZ_CP032624.1"/>
</dbReference>
<feature type="zinc finger region" description="dksA C4-type" evidence="4">
    <location>
        <begin position="87"/>
        <end position="111"/>
    </location>
</feature>
<dbReference type="InterPro" id="IPR000962">
    <property type="entry name" value="Znf_DskA_TraR"/>
</dbReference>
<evidence type="ECO:0000313" key="8">
    <source>
        <dbReference type="Proteomes" id="UP000275069"/>
    </source>
</evidence>
<dbReference type="PANTHER" id="PTHR33823:SF2">
    <property type="entry name" value="RNA POLYMERASE-BINDING TRANSCRIPTION FACTOR DKSA"/>
    <property type="match status" value="1"/>
</dbReference>